<reference evidence="1 2" key="1">
    <citation type="journal article" date="2023" name="Nucleic Acids Res.">
        <title>The hologenome of Daphnia magna reveals possible DNA methylation and microbiome-mediated evolution of the host genome.</title>
        <authorList>
            <person name="Chaturvedi A."/>
            <person name="Li X."/>
            <person name="Dhandapani V."/>
            <person name="Marshall H."/>
            <person name="Kissane S."/>
            <person name="Cuenca-Cambronero M."/>
            <person name="Asole G."/>
            <person name="Calvet F."/>
            <person name="Ruiz-Romero M."/>
            <person name="Marangio P."/>
            <person name="Guigo R."/>
            <person name="Rago D."/>
            <person name="Mirbahai L."/>
            <person name="Eastwood N."/>
            <person name="Colbourne J.K."/>
            <person name="Zhou J."/>
            <person name="Mallon E."/>
            <person name="Orsini L."/>
        </authorList>
    </citation>
    <scope>NUCLEOTIDE SEQUENCE [LARGE SCALE GENOMIC DNA]</scope>
    <source>
        <strain evidence="1">LRV0_1</strain>
    </source>
</reference>
<gene>
    <name evidence="1" type="ORF">OUZ56_032606</name>
</gene>
<protein>
    <submittedName>
        <fullName evidence="1">Uncharacterized protein</fullName>
    </submittedName>
</protein>
<organism evidence="1 2">
    <name type="scientific">Daphnia magna</name>
    <dbReference type="NCBI Taxonomy" id="35525"/>
    <lineage>
        <taxon>Eukaryota</taxon>
        <taxon>Metazoa</taxon>
        <taxon>Ecdysozoa</taxon>
        <taxon>Arthropoda</taxon>
        <taxon>Crustacea</taxon>
        <taxon>Branchiopoda</taxon>
        <taxon>Diplostraca</taxon>
        <taxon>Cladocera</taxon>
        <taxon>Anomopoda</taxon>
        <taxon>Daphniidae</taxon>
        <taxon>Daphnia</taxon>
    </lineage>
</organism>
<comment type="caution">
    <text evidence="1">The sequence shown here is derived from an EMBL/GenBank/DDBJ whole genome shotgun (WGS) entry which is preliminary data.</text>
</comment>
<proteinExistence type="predicted"/>
<keyword evidence="2" id="KW-1185">Reference proteome</keyword>
<sequence>MFLSKRLERMGPKVHLRRPNFYKFRGRAKLGPTQNRAHAGDQFIHAKRLCNVVIGTGCQSANLVGLLGPRGKHHNRNKGAPPAQLLTDREAVHVGEHEIEHDRVGRFRASERNPSHHDVRFVFDEEDRLLHGPVCADDTANLEMQKGPKPRFEAFCIGRLRDSGSRRLLLLRDALKFDRRPLEKGVAGERVRRVDNCLAAALCRLFVTGVLHVAEARRRLRFAALAGRLRRLDELADGVFGDVRLRVFRELPVDVALKDLRVRDLAPLGLVVAEALGPLVLEALKDQAGHRAVRRRVERLGEALVREGRLEPVDDGVDGRIVAEVRVVGVAGDFLRTDRGGNALLAKSTDDAKFADRRVGLRLDLRAERRVGAVVLGERLVAKRRVPVLRAVEDGRLHRRRRGARAGGPLTLKVGGEVEGTGVHEVALLRVPIGRLVGPRAGL</sequence>
<dbReference type="EMBL" id="JAOYFB010000041">
    <property type="protein sequence ID" value="KAK4045198.1"/>
    <property type="molecule type" value="Genomic_DNA"/>
</dbReference>
<name>A0ABR0B9E2_9CRUS</name>
<evidence type="ECO:0000313" key="1">
    <source>
        <dbReference type="EMBL" id="KAK4045198.1"/>
    </source>
</evidence>
<accession>A0ABR0B9E2</accession>
<dbReference type="Proteomes" id="UP001234178">
    <property type="component" value="Unassembled WGS sequence"/>
</dbReference>
<evidence type="ECO:0000313" key="2">
    <source>
        <dbReference type="Proteomes" id="UP001234178"/>
    </source>
</evidence>